<organism evidence="2 3">
    <name type="scientific">Pseudoalteromonas aliena SW19</name>
    <dbReference type="NCBI Taxonomy" id="1314866"/>
    <lineage>
        <taxon>Bacteria</taxon>
        <taxon>Pseudomonadati</taxon>
        <taxon>Pseudomonadota</taxon>
        <taxon>Gammaproteobacteria</taxon>
        <taxon>Alteromonadales</taxon>
        <taxon>Pseudoalteromonadaceae</taxon>
        <taxon>Pseudoalteromonas</taxon>
    </lineage>
</organism>
<dbReference type="RefSeq" id="WP_171037498.1">
    <property type="nucleotide sequence ID" value="NZ_AQGU01000029.1"/>
</dbReference>
<dbReference type="PANTHER" id="PTHR38834:SF3">
    <property type="entry name" value="SOLUTE-BINDING PROTEIN FAMILY 3_N-TERMINAL DOMAIN-CONTAINING PROTEIN"/>
    <property type="match status" value="1"/>
</dbReference>
<evidence type="ECO:0000256" key="1">
    <source>
        <dbReference type="SAM" id="SignalP"/>
    </source>
</evidence>
<dbReference type="PANTHER" id="PTHR38834">
    <property type="entry name" value="PERIPLASMIC SUBSTRATE BINDING PROTEIN FAMILY 3"/>
    <property type="match status" value="1"/>
</dbReference>
<dbReference type="SUPFAM" id="SSF53850">
    <property type="entry name" value="Periplasmic binding protein-like II"/>
    <property type="match status" value="1"/>
</dbReference>
<keyword evidence="3" id="KW-1185">Reference proteome</keyword>
<proteinExistence type="predicted"/>
<keyword evidence="1" id="KW-0732">Signal</keyword>
<dbReference type="Proteomes" id="UP000648482">
    <property type="component" value="Unassembled WGS sequence"/>
</dbReference>
<protein>
    <submittedName>
        <fullName evidence="2">Polar amino acid transport system substrate-binding protein</fullName>
    </submittedName>
</protein>
<dbReference type="EMBL" id="AQGU01000029">
    <property type="protein sequence ID" value="MBE0361193.1"/>
    <property type="molecule type" value="Genomic_DNA"/>
</dbReference>
<accession>A0ABR9E4C8</accession>
<dbReference type="Gene3D" id="3.40.190.10">
    <property type="entry name" value="Periplasmic binding protein-like II"/>
    <property type="match status" value="2"/>
</dbReference>
<reference evidence="2 3" key="1">
    <citation type="submission" date="2015-06" db="EMBL/GenBank/DDBJ databases">
        <title>Genome sequence of Pseudoalteromonas aliena.</title>
        <authorList>
            <person name="Xie B.-B."/>
            <person name="Rong J.-C."/>
            <person name="Qin Q.-L."/>
            <person name="Zhang Y.-Z."/>
        </authorList>
    </citation>
    <scope>NUCLEOTIDE SEQUENCE [LARGE SCALE GENOMIC DNA]</scope>
    <source>
        <strain evidence="2 3">SW19</strain>
    </source>
</reference>
<sequence>MKYNLTFFILFLSFSTLAEEPLLVVTELAPPNQVLIDGEVQGKGTQYIRDIFKQADLTPNIQMYPWARAYKMVSEKKNAFIYSIARTPEREDQFQWVGEIGRFEMGFVGLSDRTDIVINNINQAKNYKIAMQHNDFSTQTLTKMGFEGVITSDIQHSYKLLLAKKVDLILDDPLYMLQYSDHFKLKPGHLKFIFKIDALTTVAYLAANKDTDKVLIEKMEEAHKEVSKTKRSPYDK</sequence>
<feature type="signal peptide" evidence="1">
    <location>
        <begin position="1"/>
        <end position="18"/>
    </location>
</feature>
<gene>
    <name evidence="2" type="ORF">PALI_b0124</name>
</gene>
<evidence type="ECO:0000313" key="2">
    <source>
        <dbReference type="EMBL" id="MBE0361193.1"/>
    </source>
</evidence>
<comment type="caution">
    <text evidence="2">The sequence shown here is derived from an EMBL/GenBank/DDBJ whole genome shotgun (WGS) entry which is preliminary data.</text>
</comment>
<feature type="chain" id="PRO_5047366775" evidence="1">
    <location>
        <begin position="19"/>
        <end position="236"/>
    </location>
</feature>
<evidence type="ECO:0000313" key="3">
    <source>
        <dbReference type="Proteomes" id="UP000648482"/>
    </source>
</evidence>
<name>A0ABR9E4C8_9GAMM</name>